<dbReference type="CDD" id="cd00018">
    <property type="entry name" value="AP2"/>
    <property type="match status" value="4"/>
</dbReference>
<comment type="similarity">
    <text evidence="7">Belongs to the AP2/ERF transcription factor family. ERF subfamily.</text>
</comment>
<dbReference type="PANTHER" id="PTHR31839:SF2">
    <property type="entry name" value="DEHYDRATION-RESPONSIVE ELEMENT-BINDING PROTEIN 1D"/>
    <property type="match status" value="1"/>
</dbReference>
<dbReference type="AlphaFoldDB" id="A0A3S3NKA9"/>
<feature type="compositionally biased region" description="Low complexity" evidence="8">
    <location>
        <begin position="732"/>
        <end position="747"/>
    </location>
</feature>
<dbReference type="InterPro" id="IPR045277">
    <property type="entry name" value="DRE1A-I"/>
</dbReference>
<feature type="domain" description="AP2/ERF" evidence="9">
    <location>
        <begin position="39"/>
        <end position="96"/>
    </location>
</feature>
<dbReference type="GO" id="GO:0005634">
    <property type="term" value="C:nucleus"/>
    <property type="evidence" value="ECO:0007669"/>
    <property type="project" value="UniProtKB-SubCell"/>
</dbReference>
<comment type="caution">
    <text evidence="10">The sequence shown here is derived from an EMBL/GenBank/DDBJ whole genome shotgun (WGS) entry which is preliminary data.</text>
</comment>
<dbReference type="PRINTS" id="PR00367">
    <property type="entry name" value="ETHRSPELEMNT"/>
</dbReference>
<dbReference type="FunFam" id="3.30.730.10:FF:000001">
    <property type="entry name" value="Ethylene-responsive transcription factor 2"/>
    <property type="match status" value="3"/>
</dbReference>
<dbReference type="Proteomes" id="UP000283530">
    <property type="component" value="Unassembled WGS sequence"/>
</dbReference>
<dbReference type="InterPro" id="IPR036955">
    <property type="entry name" value="AP2/ERF_dom_sf"/>
</dbReference>
<evidence type="ECO:0000256" key="2">
    <source>
        <dbReference type="ARBA" id="ARBA00023015"/>
    </source>
</evidence>
<feature type="domain" description="AP2/ERF" evidence="9">
    <location>
        <begin position="448"/>
        <end position="505"/>
    </location>
</feature>
<organism evidence="10 11">
    <name type="scientific">Cinnamomum micranthum f. kanehirae</name>
    <dbReference type="NCBI Taxonomy" id="337451"/>
    <lineage>
        <taxon>Eukaryota</taxon>
        <taxon>Viridiplantae</taxon>
        <taxon>Streptophyta</taxon>
        <taxon>Embryophyta</taxon>
        <taxon>Tracheophyta</taxon>
        <taxon>Spermatophyta</taxon>
        <taxon>Magnoliopsida</taxon>
        <taxon>Magnoliidae</taxon>
        <taxon>Laurales</taxon>
        <taxon>Lauraceae</taxon>
        <taxon>Cinnamomum</taxon>
    </lineage>
</organism>
<accession>A0A3S3NKA9</accession>
<reference evidence="10 11" key="1">
    <citation type="journal article" date="2019" name="Nat. Plants">
        <title>Stout camphor tree genome fills gaps in understanding of flowering plant genome evolution.</title>
        <authorList>
            <person name="Chaw S.M."/>
            <person name="Liu Y.C."/>
            <person name="Wu Y.W."/>
            <person name="Wang H.Y."/>
            <person name="Lin C.I."/>
            <person name="Wu C.S."/>
            <person name="Ke H.M."/>
            <person name="Chang L.Y."/>
            <person name="Hsu C.Y."/>
            <person name="Yang H.T."/>
            <person name="Sudianto E."/>
            <person name="Hsu M.H."/>
            <person name="Wu K.P."/>
            <person name="Wang L.N."/>
            <person name="Leebens-Mack J.H."/>
            <person name="Tsai I.J."/>
        </authorList>
    </citation>
    <scope>NUCLEOTIDE SEQUENCE [LARGE SCALE GENOMIC DNA]</scope>
    <source>
        <strain evidence="11">cv. Chaw 1501</strain>
        <tissue evidence="10">Young leaves</tissue>
    </source>
</reference>
<feature type="domain" description="AP2/ERF" evidence="9">
    <location>
        <begin position="650"/>
        <end position="707"/>
    </location>
</feature>
<dbReference type="InterPro" id="IPR001471">
    <property type="entry name" value="AP2/ERF_dom"/>
</dbReference>
<proteinExistence type="inferred from homology"/>
<name>A0A3S3NKA9_9MAGN</name>
<feature type="region of interest" description="Disordered" evidence="8">
    <location>
        <begin position="196"/>
        <end position="249"/>
    </location>
</feature>
<feature type="compositionally biased region" description="Low complexity" evidence="8">
    <location>
        <begin position="335"/>
        <end position="357"/>
    </location>
</feature>
<keyword evidence="2" id="KW-0805">Transcription regulation</keyword>
<feature type="compositionally biased region" description="Low complexity" evidence="8">
    <location>
        <begin position="206"/>
        <end position="221"/>
    </location>
</feature>
<feature type="region of interest" description="Disordered" evidence="8">
    <location>
        <begin position="1"/>
        <end position="31"/>
    </location>
</feature>
<feature type="domain" description="AP2/ERF" evidence="9">
    <location>
        <begin position="253"/>
        <end position="310"/>
    </location>
</feature>
<evidence type="ECO:0000256" key="1">
    <source>
        <dbReference type="ARBA" id="ARBA00004123"/>
    </source>
</evidence>
<dbReference type="GO" id="GO:0003677">
    <property type="term" value="F:DNA binding"/>
    <property type="evidence" value="ECO:0007669"/>
    <property type="project" value="UniProtKB-KW"/>
</dbReference>
<keyword evidence="6" id="KW-0539">Nucleus</keyword>
<evidence type="ECO:0000256" key="4">
    <source>
        <dbReference type="ARBA" id="ARBA00023159"/>
    </source>
</evidence>
<dbReference type="EMBL" id="QPKB01000007">
    <property type="protein sequence ID" value="RWR89345.1"/>
    <property type="molecule type" value="Genomic_DNA"/>
</dbReference>
<keyword evidence="5" id="KW-0804">Transcription</keyword>
<dbReference type="SUPFAM" id="SSF54171">
    <property type="entry name" value="DNA-binding domain"/>
    <property type="match status" value="4"/>
</dbReference>
<dbReference type="PROSITE" id="PS51032">
    <property type="entry name" value="AP2_ERF"/>
    <property type="match status" value="4"/>
</dbReference>
<dbReference type="InterPro" id="IPR016177">
    <property type="entry name" value="DNA-bd_dom_sf"/>
</dbReference>
<gene>
    <name evidence="10" type="ORF">CKAN_01839900</name>
</gene>
<dbReference type="SMART" id="SM00380">
    <property type="entry name" value="AP2"/>
    <property type="match status" value="4"/>
</dbReference>
<protein>
    <submittedName>
        <fullName evidence="10">AP2/ERF domain-containing protein</fullName>
    </submittedName>
</protein>
<evidence type="ECO:0000256" key="6">
    <source>
        <dbReference type="ARBA" id="ARBA00023242"/>
    </source>
</evidence>
<evidence type="ECO:0000256" key="7">
    <source>
        <dbReference type="ARBA" id="ARBA00024343"/>
    </source>
</evidence>
<feature type="compositionally biased region" description="Basic residues" evidence="8">
    <location>
        <begin position="240"/>
        <end position="249"/>
    </location>
</feature>
<feature type="region of interest" description="Disordered" evidence="8">
    <location>
        <begin position="335"/>
        <end position="361"/>
    </location>
</feature>
<keyword evidence="11" id="KW-1185">Reference proteome</keyword>
<dbReference type="Gene3D" id="3.30.730.10">
    <property type="entry name" value="AP2/ERF domain"/>
    <property type="match status" value="4"/>
</dbReference>
<dbReference type="GO" id="GO:0003700">
    <property type="term" value="F:DNA-binding transcription factor activity"/>
    <property type="evidence" value="ECO:0007669"/>
    <property type="project" value="InterPro"/>
</dbReference>
<evidence type="ECO:0000256" key="5">
    <source>
        <dbReference type="ARBA" id="ARBA00023163"/>
    </source>
</evidence>
<feature type="region of interest" description="Disordered" evidence="8">
    <location>
        <begin position="119"/>
        <end position="165"/>
    </location>
</feature>
<keyword evidence="3" id="KW-0238">DNA-binding</keyword>
<comment type="subcellular location">
    <subcellularLocation>
        <location evidence="1">Nucleus</location>
    </subcellularLocation>
</comment>
<evidence type="ECO:0000313" key="10">
    <source>
        <dbReference type="EMBL" id="RWR89345.1"/>
    </source>
</evidence>
<evidence type="ECO:0000259" key="9">
    <source>
        <dbReference type="PROSITE" id="PS51032"/>
    </source>
</evidence>
<evidence type="ECO:0000256" key="8">
    <source>
        <dbReference type="SAM" id="MobiDB-lite"/>
    </source>
</evidence>
<evidence type="ECO:0000256" key="3">
    <source>
        <dbReference type="ARBA" id="ARBA00023125"/>
    </source>
</evidence>
<dbReference type="Pfam" id="PF00847">
    <property type="entry name" value="AP2"/>
    <property type="match status" value="4"/>
</dbReference>
<sequence length="823" mass="90573">MVRISNESAPEEEVFATVATSPPKRRAGRRKFHETRHPVYKGVRRRNGGKWVCEVREPNKKSRIWLGTFPTPEMAARAHDVAAMALRGRSACLNFADSAWLLPLPASANAKDVQKTAAEAAEAFRPSSSRLKSGNDVRPRPENLTLPPSKDLYMDEQEDSGTGLPGFLTRLAEGVLFSPPPRLGGGFHISNSSNSNFHSCDEAPETTSSSPSDKSTHSHSSFLDEETSFATVATSPPKRQAGRKKFHETRHPVYRGVRRRNGDKWVCEVREPSKKSRIWLGTFPTPEMAARAHDVAAMALRGRSACLNFADSAWLLPIPASASAKDIQKAAAEAAEAFRPSESESESVSSQDASAESRTVSTEDVELLYMNEEVNFGMDMPGLLASMAEGLLLSPPPPQSLSGFHWDDVVEDCVDMFLDEEQFFTTVTTSPPKRRAGRKKFRETRHPVYRGVRRRNGDRWVCEVREPGKKSRIWLGTFPTPEMAARAHDVAAMALRGRSACLNFADSAWLLPIPASASAKDIQKAAAEAAEAFRPSESESESVSSQDEDVGAENRTVSTDDLLLLYTDEEVNFGMDMPGLLASMAEGLLLSPPHSSSGFQWDDVEDSVDISFTHSHSNFLDEDQFFATVTTSPPKRRAGRKKFRETRHPVYRGVRRRNGDRWVCEVREPGKKSRIWLGTFPTPEMAARAHDVAAMALRGLSACLNFADSAWLLPIPASASAKDIQKAAAEAAEAFRPSESESESVSSQDEDVGAENRTVSTDDLLLLYMDEEVNFGMDMPGLLASMAEGLLLSPPHSSSGFHWDDVEDCVDMSLWSYSNPIGC</sequence>
<feature type="region of interest" description="Disordered" evidence="8">
    <location>
        <begin position="732"/>
        <end position="755"/>
    </location>
</feature>
<dbReference type="PANTHER" id="PTHR31839">
    <property type="entry name" value="DEHYDRATION-RESPONSIVE ELEMENT-BINDING PROTEIN 1D"/>
    <property type="match status" value="1"/>
</dbReference>
<evidence type="ECO:0000313" key="11">
    <source>
        <dbReference type="Proteomes" id="UP000283530"/>
    </source>
</evidence>
<feature type="region of interest" description="Disordered" evidence="8">
    <location>
        <begin position="528"/>
        <end position="554"/>
    </location>
</feature>
<feature type="compositionally biased region" description="Low complexity" evidence="8">
    <location>
        <begin position="528"/>
        <end position="545"/>
    </location>
</feature>
<keyword evidence="4" id="KW-0010">Activator</keyword>
<dbReference type="OrthoDB" id="676764at2759"/>